<feature type="region of interest" description="Disordered" evidence="1">
    <location>
        <begin position="57"/>
        <end position="76"/>
    </location>
</feature>
<reference evidence="2" key="1">
    <citation type="submission" date="2020-05" db="EMBL/GenBank/DDBJ databases">
        <authorList>
            <person name="Chiriac C."/>
            <person name="Salcher M."/>
            <person name="Ghai R."/>
            <person name="Kavagutti S V."/>
        </authorList>
    </citation>
    <scope>NUCLEOTIDE SEQUENCE</scope>
</reference>
<gene>
    <name evidence="2" type="ORF">UFOPK3376_02711</name>
</gene>
<accession>A0A6J7FBC8</accession>
<evidence type="ECO:0000313" key="2">
    <source>
        <dbReference type="EMBL" id="CAB4889609.1"/>
    </source>
</evidence>
<proteinExistence type="predicted"/>
<dbReference type="EMBL" id="CAFBLP010000098">
    <property type="protein sequence ID" value="CAB4889609.1"/>
    <property type="molecule type" value="Genomic_DNA"/>
</dbReference>
<sequence>MRPRRRPVLGLVFPADVQPHMSGDHGSGSVGDGGIRCLDPACGVVHRRNRPVERLVRQRSPADPVRRPGQRRLPCVHNPVRPQLERAHQRPDQQRIGRQRLQGLVRPVPGVLLLELLGVDVCSADADGDVRHADIQGALGVHHRNRHRHLKHWWRQLWRHLSGCLRAGLDGGADRNTGQWSELHGLVGGLQRHLHLHGSHGR</sequence>
<organism evidence="2">
    <name type="scientific">freshwater metagenome</name>
    <dbReference type="NCBI Taxonomy" id="449393"/>
    <lineage>
        <taxon>unclassified sequences</taxon>
        <taxon>metagenomes</taxon>
        <taxon>ecological metagenomes</taxon>
    </lineage>
</organism>
<protein>
    <submittedName>
        <fullName evidence="2">Unannotated protein</fullName>
    </submittedName>
</protein>
<dbReference type="AlphaFoldDB" id="A0A6J7FBC8"/>
<evidence type="ECO:0000256" key="1">
    <source>
        <dbReference type="SAM" id="MobiDB-lite"/>
    </source>
</evidence>
<name>A0A6J7FBC8_9ZZZZ</name>